<evidence type="ECO:0000313" key="4">
    <source>
        <dbReference type="EMBL" id="VDK35794.1"/>
    </source>
</evidence>
<proteinExistence type="inferred from homology"/>
<feature type="transmembrane region" description="Helical" evidence="3">
    <location>
        <begin position="267"/>
        <end position="284"/>
    </location>
</feature>
<dbReference type="Proteomes" id="UP000271098">
    <property type="component" value="Unassembled WGS sequence"/>
</dbReference>
<evidence type="ECO:0000256" key="3">
    <source>
        <dbReference type="SAM" id="Phobius"/>
    </source>
</evidence>
<dbReference type="GO" id="GO:0005886">
    <property type="term" value="C:plasma membrane"/>
    <property type="evidence" value="ECO:0007669"/>
    <property type="project" value="TreeGrafter"/>
</dbReference>
<dbReference type="WBParaSite" id="GPUH_0000268601-mRNA-1">
    <property type="protein sequence ID" value="GPUH_0000268601-mRNA-1"/>
    <property type="gene ID" value="GPUH_0000268601"/>
</dbReference>
<keyword evidence="3" id="KW-0472">Membrane</keyword>
<keyword evidence="5" id="KW-1185">Reference proteome</keyword>
<dbReference type="PANTHER" id="PTHR19444:SF13">
    <property type="entry name" value="PROTEIN UNC-93 HOMOLOG A"/>
    <property type="match status" value="1"/>
</dbReference>
<evidence type="ECO:0000256" key="2">
    <source>
        <dbReference type="SAM" id="MobiDB-lite"/>
    </source>
</evidence>
<dbReference type="InterPro" id="IPR051951">
    <property type="entry name" value="UNC-93_regulatory"/>
</dbReference>
<gene>
    <name evidence="4" type="ORF">GPUH_LOCUS2681</name>
</gene>
<feature type="region of interest" description="Disordered" evidence="2">
    <location>
        <begin position="1"/>
        <end position="25"/>
    </location>
</feature>
<dbReference type="GO" id="GO:0006937">
    <property type="term" value="P:regulation of muscle contraction"/>
    <property type="evidence" value="ECO:0007669"/>
    <property type="project" value="TreeGrafter"/>
</dbReference>
<evidence type="ECO:0000313" key="5">
    <source>
        <dbReference type="Proteomes" id="UP000271098"/>
    </source>
</evidence>
<dbReference type="PANTHER" id="PTHR19444">
    <property type="entry name" value="UNC-93 RELATED"/>
    <property type="match status" value="1"/>
</dbReference>
<feature type="transmembrane region" description="Helical" evidence="3">
    <location>
        <begin position="203"/>
        <end position="221"/>
    </location>
</feature>
<dbReference type="GO" id="GO:0055120">
    <property type="term" value="C:striated muscle dense body"/>
    <property type="evidence" value="ECO:0007669"/>
    <property type="project" value="TreeGrafter"/>
</dbReference>
<keyword evidence="3" id="KW-1133">Transmembrane helix</keyword>
<comment type="similarity">
    <text evidence="1">Belongs to the unc-93 family.</text>
</comment>
<reference evidence="6" key="1">
    <citation type="submission" date="2016-06" db="UniProtKB">
        <authorList>
            <consortium name="WormBaseParasite"/>
        </authorList>
    </citation>
    <scope>IDENTIFICATION</scope>
</reference>
<accession>A0A183D1U0</accession>
<feature type="transmembrane region" description="Helical" evidence="3">
    <location>
        <begin position="241"/>
        <end position="260"/>
    </location>
</feature>
<sequence length="293" mass="32771">MNKLKLGRASSSKATDEAPSLSGIERAPTTFATALPLLMPASASFQQQSPFIQTTPVSDHSVFVLDEPSSPVLPPKKPTTSSYRFSFRDTEHNNPEEKCAYLFRGDSLYNKPQNSGANDKVERVHVYDPFCPIHGSRRRLNSKKPKIRDVDYHLTSIESVDDTEPSGVILLSQAFAAKLIRKRRRALLSGPEKYRSDKAKRKIRVNLWIVSMTFLFLFTAIHGLQNLQTSINGHLGTDSLSIFYASLSISYLFVPSFVLNRLGCKRTLIASSGIFMIYMLSNFLPKSVFRGSS</sequence>
<keyword evidence="3" id="KW-0812">Transmembrane</keyword>
<name>A0A183D1U0_9BILA</name>
<dbReference type="OrthoDB" id="47330at2759"/>
<dbReference type="GO" id="GO:0043266">
    <property type="term" value="P:regulation of potassium ion transport"/>
    <property type="evidence" value="ECO:0007669"/>
    <property type="project" value="TreeGrafter"/>
</dbReference>
<evidence type="ECO:0000313" key="6">
    <source>
        <dbReference type="WBParaSite" id="GPUH_0000268601-mRNA-1"/>
    </source>
</evidence>
<organism evidence="6">
    <name type="scientific">Gongylonema pulchrum</name>
    <dbReference type="NCBI Taxonomy" id="637853"/>
    <lineage>
        <taxon>Eukaryota</taxon>
        <taxon>Metazoa</taxon>
        <taxon>Ecdysozoa</taxon>
        <taxon>Nematoda</taxon>
        <taxon>Chromadorea</taxon>
        <taxon>Rhabditida</taxon>
        <taxon>Spirurina</taxon>
        <taxon>Spiruromorpha</taxon>
        <taxon>Spiruroidea</taxon>
        <taxon>Gongylonematidae</taxon>
        <taxon>Gongylonema</taxon>
    </lineage>
</organism>
<evidence type="ECO:0000256" key="1">
    <source>
        <dbReference type="ARBA" id="ARBA00009172"/>
    </source>
</evidence>
<dbReference type="GO" id="GO:0015459">
    <property type="term" value="F:potassium channel regulator activity"/>
    <property type="evidence" value="ECO:0007669"/>
    <property type="project" value="TreeGrafter"/>
</dbReference>
<protein>
    <submittedName>
        <fullName evidence="6">UNC93-like protein</fullName>
    </submittedName>
</protein>
<dbReference type="AlphaFoldDB" id="A0A183D1U0"/>
<reference evidence="4 5" key="2">
    <citation type="submission" date="2018-11" db="EMBL/GenBank/DDBJ databases">
        <authorList>
            <consortium name="Pathogen Informatics"/>
        </authorList>
    </citation>
    <scope>NUCLEOTIDE SEQUENCE [LARGE SCALE GENOMIC DNA]</scope>
</reference>
<dbReference type="EMBL" id="UYRT01004189">
    <property type="protein sequence ID" value="VDK35794.1"/>
    <property type="molecule type" value="Genomic_DNA"/>
</dbReference>